<dbReference type="PANTHER" id="PTHR21022:SF19">
    <property type="entry name" value="PREPHENATE DEHYDRATASE-RELATED"/>
    <property type="match status" value="1"/>
</dbReference>
<feature type="domain" description="Prephenate dehydratase" evidence="9">
    <location>
        <begin position="6"/>
        <end position="228"/>
    </location>
</feature>
<comment type="pathway">
    <text evidence="1">Amino-acid biosynthesis; L-phenylalanine biosynthesis; phenylpyruvate from prephenate: step 1/1.</text>
</comment>
<dbReference type="OMA" id="PLMIYRE"/>
<dbReference type="RefSeq" id="XP_018186879.1">
    <property type="nucleotide sequence ID" value="XM_018334409.1"/>
</dbReference>
<dbReference type="Proteomes" id="UP000076632">
    <property type="component" value="Unassembled WGS sequence"/>
</dbReference>
<accession>A0A165FSK5</accession>
<dbReference type="Pfam" id="PF00800">
    <property type="entry name" value="PDT"/>
    <property type="match status" value="2"/>
</dbReference>
<dbReference type="InterPro" id="IPR045865">
    <property type="entry name" value="ACT-like_dom_sf"/>
</dbReference>
<dbReference type="Gene3D" id="3.30.70.260">
    <property type="match status" value="1"/>
</dbReference>
<evidence type="ECO:0000256" key="1">
    <source>
        <dbReference type="ARBA" id="ARBA00004741"/>
    </source>
</evidence>
<evidence type="ECO:0000313" key="12">
    <source>
        <dbReference type="Proteomes" id="UP000076632"/>
    </source>
</evidence>
<organism evidence="11 12">
    <name type="scientific">Xylona heveae (strain CBS 132557 / TC161)</name>
    <dbReference type="NCBI Taxonomy" id="1328760"/>
    <lineage>
        <taxon>Eukaryota</taxon>
        <taxon>Fungi</taxon>
        <taxon>Dikarya</taxon>
        <taxon>Ascomycota</taxon>
        <taxon>Pezizomycotina</taxon>
        <taxon>Xylonomycetes</taxon>
        <taxon>Xylonales</taxon>
        <taxon>Xylonaceae</taxon>
        <taxon>Xylona</taxon>
    </lineage>
</organism>
<evidence type="ECO:0000259" key="9">
    <source>
        <dbReference type="PROSITE" id="PS51171"/>
    </source>
</evidence>
<dbReference type="GeneID" id="28899546"/>
<evidence type="ECO:0000256" key="5">
    <source>
        <dbReference type="ARBA" id="ARBA00023222"/>
    </source>
</evidence>
<reference evidence="11 12" key="1">
    <citation type="journal article" date="2016" name="Fungal Biol.">
        <title>The genome of Xylona heveae provides a window into fungal endophytism.</title>
        <authorList>
            <person name="Gazis R."/>
            <person name="Kuo A."/>
            <person name="Riley R."/>
            <person name="LaButti K."/>
            <person name="Lipzen A."/>
            <person name="Lin J."/>
            <person name="Amirebrahimi M."/>
            <person name="Hesse C.N."/>
            <person name="Spatafora J.W."/>
            <person name="Henrissat B."/>
            <person name="Hainaut M."/>
            <person name="Grigoriev I.V."/>
            <person name="Hibbett D.S."/>
        </authorList>
    </citation>
    <scope>NUCLEOTIDE SEQUENCE [LARGE SCALE GENOMIC DNA]</scope>
    <source>
        <strain evidence="11 12">TC161</strain>
    </source>
</reference>
<comment type="catalytic activity">
    <reaction evidence="7">
        <text>prephenate + H(+) = 3-phenylpyruvate + CO2 + H2O</text>
        <dbReference type="Rhea" id="RHEA:21648"/>
        <dbReference type="ChEBI" id="CHEBI:15377"/>
        <dbReference type="ChEBI" id="CHEBI:15378"/>
        <dbReference type="ChEBI" id="CHEBI:16526"/>
        <dbReference type="ChEBI" id="CHEBI:18005"/>
        <dbReference type="ChEBI" id="CHEBI:29934"/>
        <dbReference type="EC" id="4.2.1.51"/>
    </reaction>
</comment>
<keyword evidence="4" id="KW-0057">Aromatic amino acid biosynthesis</keyword>
<dbReference type="GO" id="GO:0005737">
    <property type="term" value="C:cytoplasm"/>
    <property type="evidence" value="ECO:0007669"/>
    <property type="project" value="TreeGrafter"/>
</dbReference>
<dbReference type="EC" id="4.2.1.51" evidence="2"/>
<dbReference type="SUPFAM" id="SSF55021">
    <property type="entry name" value="ACT-like"/>
    <property type="match status" value="1"/>
</dbReference>
<dbReference type="OrthoDB" id="983542at2759"/>
<keyword evidence="3" id="KW-0028">Amino-acid biosynthesis</keyword>
<dbReference type="CDD" id="cd13532">
    <property type="entry name" value="PBP2_PDT_like"/>
    <property type="match status" value="1"/>
</dbReference>
<protein>
    <recommendedName>
        <fullName evidence="2">prephenate dehydratase</fullName>
        <ecNumber evidence="2">4.2.1.51</ecNumber>
    </recommendedName>
</protein>
<dbReference type="Gene3D" id="3.40.190.10">
    <property type="entry name" value="Periplasmic binding protein-like II"/>
    <property type="match status" value="2"/>
</dbReference>
<dbReference type="InParanoid" id="A0A165FSK5"/>
<evidence type="ECO:0000256" key="3">
    <source>
        <dbReference type="ARBA" id="ARBA00022605"/>
    </source>
</evidence>
<dbReference type="FunCoup" id="A0A165FSK5">
    <property type="interactions" value="123"/>
</dbReference>
<dbReference type="SUPFAM" id="SSF53850">
    <property type="entry name" value="Periplasmic binding protein-like II"/>
    <property type="match status" value="2"/>
</dbReference>
<evidence type="ECO:0000259" key="10">
    <source>
        <dbReference type="PROSITE" id="PS51671"/>
    </source>
</evidence>
<evidence type="ECO:0000256" key="7">
    <source>
        <dbReference type="ARBA" id="ARBA00047848"/>
    </source>
</evidence>
<feature type="region of interest" description="Disordered" evidence="8">
    <location>
        <begin position="107"/>
        <end position="136"/>
    </location>
</feature>
<name>A0A165FSK5_XYLHT</name>
<proteinExistence type="predicted"/>
<dbReference type="PIRSF" id="PIRSF001500">
    <property type="entry name" value="Chor_mut_pdt_Ppr"/>
    <property type="match status" value="1"/>
</dbReference>
<evidence type="ECO:0000256" key="6">
    <source>
        <dbReference type="ARBA" id="ARBA00023239"/>
    </source>
</evidence>
<dbReference type="PANTHER" id="PTHR21022">
    <property type="entry name" value="PREPHENATE DEHYDRATASE P PROTEIN"/>
    <property type="match status" value="1"/>
</dbReference>
<dbReference type="AlphaFoldDB" id="A0A165FSK5"/>
<dbReference type="UniPathway" id="UPA00121">
    <property type="reaction ID" value="UER00345"/>
</dbReference>
<dbReference type="InterPro" id="IPR008242">
    <property type="entry name" value="Chor_mutase/pphenate_deHydtase"/>
</dbReference>
<dbReference type="InterPro" id="IPR002912">
    <property type="entry name" value="ACT_dom"/>
</dbReference>
<keyword evidence="6" id="KW-0456">Lyase</keyword>
<dbReference type="PROSITE" id="PS51671">
    <property type="entry name" value="ACT"/>
    <property type="match status" value="1"/>
</dbReference>
<dbReference type="STRING" id="1328760.A0A165FSK5"/>
<keyword evidence="5" id="KW-0584">Phenylalanine biosynthesis</keyword>
<evidence type="ECO:0000256" key="2">
    <source>
        <dbReference type="ARBA" id="ARBA00013147"/>
    </source>
</evidence>
<dbReference type="PROSITE" id="PS51171">
    <property type="entry name" value="PREPHENATE_DEHYDR_3"/>
    <property type="match status" value="1"/>
</dbReference>
<sequence length="341" mass="37461">MHQRQALAYLGPSSSYSHQAALEYFNRHDYIFEAQGTIQDIFTGVQSGSASLGVVPFENSTNGSVVFSLDLFADRERTYRDIHICGETYLNVHHNLLGFASTGVSSDASPGGSGDATPTNGPRSNERQAAHGKPVTKPLASLSHIRRLYSHPQAFGQCEAFLSRYLNRVERQEVSSTSKAAELVAQDKTNSSAAIASKVAAEIHGLDTLARGIEDREDNTTRFLVIRKGEETAEPVAADEVDSRERRANYKTMVTFTIEDGVPGSLTDALMVFREHDLNLTGINSRPSRLTPWNYVFFLEFEGSRLSDPSGRVNSALEALGKVAKTWRWLGSWKAAKVTSD</sequence>
<evidence type="ECO:0000313" key="11">
    <source>
        <dbReference type="EMBL" id="KZF21324.1"/>
    </source>
</evidence>
<dbReference type="InterPro" id="IPR001086">
    <property type="entry name" value="Preph_deHydtase"/>
</dbReference>
<feature type="domain" description="ACT" evidence="10">
    <location>
        <begin position="254"/>
        <end position="332"/>
    </location>
</feature>
<dbReference type="GO" id="GO:0004664">
    <property type="term" value="F:prephenate dehydratase activity"/>
    <property type="evidence" value="ECO:0007669"/>
    <property type="project" value="UniProtKB-EC"/>
</dbReference>
<dbReference type="GO" id="GO:0009094">
    <property type="term" value="P:L-phenylalanine biosynthetic process"/>
    <property type="evidence" value="ECO:0007669"/>
    <property type="project" value="UniProtKB-UniPathway"/>
</dbReference>
<keyword evidence="12" id="KW-1185">Reference proteome</keyword>
<evidence type="ECO:0000256" key="8">
    <source>
        <dbReference type="SAM" id="MobiDB-lite"/>
    </source>
</evidence>
<dbReference type="CDD" id="cd04905">
    <property type="entry name" value="ACT_CM-PDT"/>
    <property type="match status" value="1"/>
</dbReference>
<dbReference type="FunFam" id="3.40.190.10:FF:000034">
    <property type="entry name" value="Chorismate mutase/prephenate dehydratase"/>
    <property type="match status" value="1"/>
</dbReference>
<gene>
    <name evidence="11" type="ORF">L228DRAFT_262351</name>
</gene>
<dbReference type="EMBL" id="KV407461">
    <property type="protein sequence ID" value="KZF21324.1"/>
    <property type="molecule type" value="Genomic_DNA"/>
</dbReference>
<evidence type="ECO:0000256" key="4">
    <source>
        <dbReference type="ARBA" id="ARBA00023141"/>
    </source>
</evidence>